<dbReference type="FunFam" id="3.40.1280.10:FF:000008">
    <property type="entry name" value="Group 3 RNA methyltransferase TrmH"/>
    <property type="match status" value="1"/>
</dbReference>
<dbReference type="GO" id="GO:0032259">
    <property type="term" value="P:methylation"/>
    <property type="evidence" value="ECO:0007669"/>
    <property type="project" value="UniProtKB-KW"/>
</dbReference>
<dbReference type="Gene3D" id="3.30.1330.30">
    <property type="match status" value="1"/>
</dbReference>
<dbReference type="CDD" id="cd18103">
    <property type="entry name" value="SpoU-like_RlmB"/>
    <property type="match status" value="1"/>
</dbReference>
<dbReference type="InterPro" id="IPR029026">
    <property type="entry name" value="tRNA_m1G_MTases_N"/>
</dbReference>
<dbReference type="Gene3D" id="3.40.1280.10">
    <property type="match status" value="1"/>
</dbReference>
<dbReference type="InterPro" id="IPR013123">
    <property type="entry name" value="SpoU_subst-bd"/>
</dbReference>
<dbReference type="NCBIfam" id="TIGR00186">
    <property type="entry name" value="rRNA_methyl_3"/>
    <property type="match status" value="1"/>
</dbReference>
<dbReference type="GO" id="GO:0003723">
    <property type="term" value="F:RNA binding"/>
    <property type="evidence" value="ECO:0007669"/>
    <property type="project" value="InterPro"/>
</dbReference>
<name>A0A242A330_9ENTE</name>
<evidence type="ECO:0000256" key="3">
    <source>
        <dbReference type="ARBA" id="ARBA00022679"/>
    </source>
</evidence>
<reference evidence="6 7" key="1">
    <citation type="submission" date="2017-05" db="EMBL/GenBank/DDBJ databases">
        <title>The Genome Sequence of Enterococcus sp. 8G7_MSG3316.</title>
        <authorList>
            <consortium name="The Broad Institute Genomics Platform"/>
            <consortium name="The Broad Institute Genomic Center for Infectious Diseases"/>
            <person name="Earl A."/>
            <person name="Manson A."/>
            <person name="Schwartman J."/>
            <person name="Gilmore M."/>
            <person name="Abouelleil A."/>
            <person name="Cao P."/>
            <person name="Chapman S."/>
            <person name="Cusick C."/>
            <person name="Shea T."/>
            <person name="Young S."/>
            <person name="Neafsey D."/>
            <person name="Nusbaum C."/>
            <person name="Birren B."/>
        </authorList>
    </citation>
    <scope>NUCLEOTIDE SEQUENCE [LARGE SCALE GENOMIC DNA]</scope>
    <source>
        <strain evidence="6 7">8G7_MSG3316</strain>
    </source>
</reference>
<dbReference type="GO" id="GO:0005829">
    <property type="term" value="C:cytosol"/>
    <property type="evidence" value="ECO:0007669"/>
    <property type="project" value="TreeGrafter"/>
</dbReference>
<dbReference type="STRING" id="1834191.A5886_000057"/>
<comment type="caution">
    <text evidence="6">The sequence shown here is derived from an EMBL/GenBank/DDBJ whole genome shotgun (WGS) entry which is preliminary data.</text>
</comment>
<evidence type="ECO:0000313" key="6">
    <source>
        <dbReference type="EMBL" id="OTN75013.1"/>
    </source>
</evidence>
<keyword evidence="2 6" id="KW-0489">Methyltransferase</keyword>
<proteinExistence type="inferred from homology"/>
<gene>
    <name evidence="6" type="ORF">A5886_000057</name>
</gene>
<dbReference type="Proteomes" id="UP000195043">
    <property type="component" value="Unassembled WGS sequence"/>
</dbReference>
<feature type="domain" description="RNA 2-O ribose methyltransferase substrate binding" evidence="5">
    <location>
        <begin position="34"/>
        <end position="108"/>
    </location>
</feature>
<dbReference type="PANTHER" id="PTHR46429:SF1">
    <property type="entry name" value="23S RRNA (GUANOSINE-2'-O-)-METHYLTRANSFERASE RLMB"/>
    <property type="match status" value="1"/>
</dbReference>
<dbReference type="AlphaFoldDB" id="A0A242A330"/>
<evidence type="ECO:0000259" key="5">
    <source>
        <dbReference type="SMART" id="SM00967"/>
    </source>
</evidence>
<sequence>MREKQQRNRPNKKNAKPRNDRPKETSTEAVEDNFVFGFHAVTEALKEGRGNKLFLSEDARGEKIDTLKEAAREQAVPVKWVPKQKLDLMSDQGVHQGMLLAITPYQYLTLDELLEQTKENPIYLILDNLEDPHNFGSILRTADASGIDGVIIPKHRAVGITPVVVKTSTGAVEHVPVARVTNLTQAIQQLKKAGFWIFGTDMAGSDYRTWNAQGSVGLIIGNEGRGMGEGLKKEVDQMLTIPMTGHVQSLNASVAAGLLMYQAYTSRNGVS</sequence>
<dbReference type="InterPro" id="IPR001537">
    <property type="entry name" value="SpoU_MeTrfase"/>
</dbReference>
<feature type="compositionally biased region" description="Basic residues" evidence="4">
    <location>
        <begin position="7"/>
        <end position="16"/>
    </location>
</feature>
<dbReference type="InterPro" id="IPR029064">
    <property type="entry name" value="Ribosomal_eL30-like_sf"/>
</dbReference>
<evidence type="ECO:0000256" key="1">
    <source>
        <dbReference type="ARBA" id="ARBA00007228"/>
    </source>
</evidence>
<dbReference type="Pfam" id="PF08032">
    <property type="entry name" value="SpoU_sub_bind"/>
    <property type="match status" value="1"/>
</dbReference>
<accession>A0A242A330</accession>
<dbReference type="Pfam" id="PF00588">
    <property type="entry name" value="SpoU_methylase"/>
    <property type="match status" value="1"/>
</dbReference>
<evidence type="ECO:0000313" key="7">
    <source>
        <dbReference type="Proteomes" id="UP000195043"/>
    </source>
</evidence>
<evidence type="ECO:0000256" key="4">
    <source>
        <dbReference type="SAM" id="MobiDB-lite"/>
    </source>
</evidence>
<organism evidence="6 7">
    <name type="scientific">Candidatus Enterococcus testudinis</name>
    <dbReference type="NCBI Taxonomy" id="1834191"/>
    <lineage>
        <taxon>Bacteria</taxon>
        <taxon>Bacillati</taxon>
        <taxon>Bacillota</taxon>
        <taxon>Bacilli</taxon>
        <taxon>Lactobacillales</taxon>
        <taxon>Enterococcaceae</taxon>
        <taxon>Enterococcus</taxon>
    </lineage>
</organism>
<protein>
    <submittedName>
        <fullName evidence="6">RNA methyltransferase, TrmH family, group 3</fullName>
    </submittedName>
</protein>
<dbReference type="GO" id="GO:0008173">
    <property type="term" value="F:RNA methyltransferase activity"/>
    <property type="evidence" value="ECO:0007669"/>
    <property type="project" value="InterPro"/>
</dbReference>
<keyword evidence="7" id="KW-1185">Reference proteome</keyword>
<dbReference type="SUPFAM" id="SSF55315">
    <property type="entry name" value="L30e-like"/>
    <property type="match status" value="1"/>
</dbReference>
<keyword evidence="3 6" id="KW-0808">Transferase</keyword>
<dbReference type="SUPFAM" id="SSF75217">
    <property type="entry name" value="alpha/beta knot"/>
    <property type="match status" value="1"/>
</dbReference>
<dbReference type="RefSeq" id="WP_086273119.1">
    <property type="nucleotide sequence ID" value="NZ_NGKU01000001.1"/>
</dbReference>
<feature type="region of interest" description="Disordered" evidence="4">
    <location>
        <begin position="1"/>
        <end position="29"/>
    </location>
</feature>
<evidence type="ECO:0000256" key="2">
    <source>
        <dbReference type="ARBA" id="ARBA00022603"/>
    </source>
</evidence>
<dbReference type="SMART" id="SM00967">
    <property type="entry name" value="SpoU_sub_bind"/>
    <property type="match status" value="1"/>
</dbReference>
<dbReference type="InterPro" id="IPR029028">
    <property type="entry name" value="Alpha/beta_knot_MTases"/>
</dbReference>
<dbReference type="GO" id="GO:0006396">
    <property type="term" value="P:RNA processing"/>
    <property type="evidence" value="ECO:0007669"/>
    <property type="project" value="InterPro"/>
</dbReference>
<dbReference type="PANTHER" id="PTHR46429">
    <property type="entry name" value="23S RRNA (GUANOSINE-2'-O-)-METHYLTRANSFERASE RLMB"/>
    <property type="match status" value="1"/>
</dbReference>
<comment type="similarity">
    <text evidence="1">Belongs to the class IV-like SAM-binding methyltransferase superfamily. RNA methyltransferase TrmH family.</text>
</comment>
<dbReference type="OrthoDB" id="9794400at2"/>
<dbReference type="InterPro" id="IPR004441">
    <property type="entry name" value="rRNA_MeTrfase_TrmH"/>
</dbReference>
<feature type="compositionally biased region" description="Basic and acidic residues" evidence="4">
    <location>
        <begin position="17"/>
        <end position="26"/>
    </location>
</feature>
<dbReference type="EMBL" id="NGKU01000001">
    <property type="protein sequence ID" value="OTN75013.1"/>
    <property type="molecule type" value="Genomic_DNA"/>
</dbReference>